<proteinExistence type="predicted"/>
<evidence type="ECO:0000313" key="1">
    <source>
        <dbReference type="EMBL" id="AJE44802.1"/>
    </source>
</evidence>
<name>A0A0B5DX45_9RHOB</name>
<protein>
    <submittedName>
        <fullName evidence="1">FlgN-like protein</fullName>
    </submittedName>
</protein>
<sequence>MTILDTFRPAAALSELLDKEREAIRKADFDTLGRLLATKQSLLALVAQAKLPEPVLAELKHRAERNGRLLDACAEGVRAAQERLIAMRASSRSFTAYGPAGQTMAIGGKPLTVTTKL</sequence>
<dbReference type="RefSeq" id="WP_043867982.1">
    <property type="nucleotide sequence ID" value="NZ_CP004393.1"/>
</dbReference>
<dbReference type="InterPro" id="IPR036679">
    <property type="entry name" value="FlgN-like_sf"/>
</dbReference>
<dbReference type="GO" id="GO:0044780">
    <property type="term" value="P:bacterial-type flagellum assembly"/>
    <property type="evidence" value="ECO:0007669"/>
    <property type="project" value="InterPro"/>
</dbReference>
<organism evidence="1 2">
    <name type="scientific">Celeribacter indicus</name>
    <dbReference type="NCBI Taxonomy" id="1208324"/>
    <lineage>
        <taxon>Bacteria</taxon>
        <taxon>Pseudomonadati</taxon>
        <taxon>Pseudomonadota</taxon>
        <taxon>Alphaproteobacteria</taxon>
        <taxon>Rhodobacterales</taxon>
        <taxon>Roseobacteraceae</taxon>
        <taxon>Celeribacter</taxon>
    </lineage>
</organism>
<evidence type="ECO:0000313" key="2">
    <source>
        <dbReference type="Proteomes" id="UP000031521"/>
    </source>
</evidence>
<dbReference type="Proteomes" id="UP000031521">
    <property type="component" value="Chromosome"/>
</dbReference>
<dbReference type="STRING" id="1208324.P73_0087"/>
<dbReference type="HOGENOM" id="CLU_2080558_0_0_5"/>
<accession>A0A0B5DX45</accession>
<dbReference type="OrthoDB" id="7862070at2"/>
<dbReference type="AlphaFoldDB" id="A0A0B5DX45"/>
<dbReference type="EMBL" id="CP004393">
    <property type="protein sequence ID" value="AJE44802.1"/>
    <property type="molecule type" value="Genomic_DNA"/>
</dbReference>
<dbReference type="SUPFAM" id="SSF140566">
    <property type="entry name" value="FlgN-like"/>
    <property type="match status" value="1"/>
</dbReference>
<reference evidence="1 2" key="1">
    <citation type="journal article" date="2014" name="Int. J. Syst. Evol. Microbiol.">
        <title>Celeribacter indicus sp. nov., a polycyclic aromatic hydrocarbon-degrading bacterium from deep-sea sediment and reclassification of Huaishuia halophila as Celeribacter halophilus comb. nov.</title>
        <authorList>
            <person name="Lai Q."/>
            <person name="Cao J."/>
            <person name="Yuan J."/>
            <person name="Li F."/>
            <person name="Shao Z."/>
        </authorList>
    </citation>
    <scope>NUCLEOTIDE SEQUENCE [LARGE SCALE GENOMIC DNA]</scope>
    <source>
        <strain evidence="1">P73</strain>
    </source>
</reference>
<keyword evidence="2" id="KW-1185">Reference proteome</keyword>
<dbReference type="KEGG" id="cid:P73_0087"/>
<gene>
    <name evidence="1" type="ORF">P73_0087</name>
</gene>